<dbReference type="AlphaFoldDB" id="A0A6L6PJ51"/>
<dbReference type="InterPro" id="IPR035093">
    <property type="entry name" value="RelE/ParE_toxin_dom_sf"/>
</dbReference>
<organism evidence="1 2">
    <name type="scientific">Duganella radicis</name>
    <dbReference type="NCBI Taxonomy" id="551988"/>
    <lineage>
        <taxon>Bacteria</taxon>
        <taxon>Pseudomonadati</taxon>
        <taxon>Pseudomonadota</taxon>
        <taxon>Betaproteobacteria</taxon>
        <taxon>Burkholderiales</taxon>
        <taxon>Oxalobacteraceae</taxon>
        <taxon>Telluria group</taxon>
        <taxon>Duganella</taxon>
    </lineage>
</organism>
<dbReference type="SUPFAM" id="SSF143011">
    <property type="entry name" value="RelE-like"/>
    <property type="match status" value="1"/>
</dbReference>
<name>A0A6L6PJ51_9BURK</name>
<dbReference type="EMBL" id="WNKY01000016">
    <property type="protein sequence ID" value="MTV39118.1"/>
    <property type="molecule type" value="Genomic_DNA"/>
</dbReference>
<evidence type="ECO:0000313" key="2">
    <source>
        <dbReference type="Proteomes" id="UP000475582"/>
    </source>
</evidence>
<keyword evidence="2" id="KW-1185">Reference proteome</keyword>
<protein>
    <submittedName>
        <fullName evidence="1">Peptidase</fullName>
    </submittedName>
</protein>
<dbReference type="RefSeq" id="WP_155464734.1">
    <property type="nucleotide sequence ID" value="NZ_WNKY01000016.1"/>
</dbReference>
<dbReference type="PANTHER" id="PTHR40266:SF2">
    <property type="entry name" value="TOXIN HIGB-1"/>
    <property type="match status" value="1"/>
</dbReference>
<gene>
    <name evidence="1" type="ORF">GM676_16200</name>
</gene>
<dbReference type="InterPro" id="IPR007711">
    <property type="entry name" value="HigB-1"/>
</dbReference>
<comment type="caution">
    <text evidence="1">The sequence shown here is derived from an EMBL/GenBank/DDBJ whole genome shotgun (WGS) entry which is preliminary data.</text>
</comment>
<sequence length="92" mass="10581">MIVSFRHKGLRKFYETGSLAGIQPHHAARLRFLLAALDIANTAEDMNKPGYDFHLLKGFASSRCAVSVNANWRLTFEFYHGNAYLIDYEDYH</sequence>
<dbReference type="OrthoDB" id="9801102at2"/>
<dbReference type="PANTHER" id="PTHR40266">
    <property type="entry name" value="TOXIN HIGB-1"/>
    <property type="match status" value="1"/>
</dbReference>
<dbReference type="Proteomes" id="UP000475582">
    <property type="component" value="Unassembled WGS sequence"/>
</dbReference>
<reference evidence="1 2" key="1">
    <citation type="submission" date="2019-11" db="EMBL/GenBank/DDBJ databases">
        <title>Type strains purchased from KCTC, JCM and DSMZ.</title>
        <authorList>
            <person name="Lu H."/>
        </authorList>
    </citation>
    <scope>NUCLEOTIDE SEQUENCE [LARGE SCALE GENOMIC DNA]</scope>
    <source>
        <strain evidence="1 2">KCTC 22382</strain>
    </source>
</reference>
<evidence type="ECO:0000313" key="1">
    <source>
        <dbReference type="EMBL" id="MTV39118.1"/>
    </source>
</evidence>
<accession>A0A6L6PJ51</accession>
<proteinExistence type="predicted"/>
<dbReference type="Gene3D" id="3.30.2310.20">
    <property type="entry name" value="RelE-like"/>
    <property type="match status" value="1"/>
</dbReference>
<dbReference type="Pfam" id="PF05015">
    <property type="entry name" value="HigB-like_toxin"/>
    <property type="match status" value="1"/>
</dbReference>